<dbReference type="PANTHER" id="PTHR30036">
    <property type="entry name" value="D-XYLOSE-BINDING PERIPLASMIC PROTEIN"/>
    <property type="match status" value="1"/>
</dbReference>
<dbReference type="RefSeq" id="WP_149201216.1">
    <property type="nucleotide sequence ID" value="NZ_BSOV01000001.1"/>
</dbReference>
<dbReference type="Proteomes" id="UP000509702">
    <property type="component" value="Plasmid unnamed7"/>
</dbReference>
<dbReference type="EMBL" id="CP054622">
    <property type="protein sequence ID" value="QKS54572.1"/>
    <property type="molecule type" value="Genomic_DNA"/>
</dbReference>
<evidence type="ECO:0000313" key="6">
    <source>
        <dbReference type="EMBL" id="QKS54572.1"/>
    </source>
</evidence>
<dbReference type="InterPro" id="IPR050555">
    <property type="entry name" value="Bact_Solute-Bind_Prot2"/>
</dbReference>
<dbReference type="CDD" id="cd19994">
    <property type="entry name" value="PBP1_ChvE"/>
    <property type="match status" value="1"/>
</dbReference>
<dbReference type="OrthoDB" id="9773673at2"/>
<feature type="signal peptide" evidence="4">
    <location>
        <begin position="1"/>
        <end position="25"/>
    </location>
</feature>
<dbReference type="KEGG" id="aoz:HUE56_29105"/>
<dbReference type="InterPro" id="IPR028082">
    <property type="entry name" value="Peripla_BP_I"/>
</dbReference>
<evidence type="ECO:0000313" key="7">
    <source>
        <dbReference type="Proteomes" id="UP000509702"/>
    </source>
</evidence>
<evidence type="ECO:0000256" key="2">
    <source>
        <dbReference type="ARBA" id="ARBA00007639"/>
    </source>
</evidence>
<geneLocation type="plasmid" evidence="6 7">
    <name>unnamed7</name>
</geneLocation>
<proteinExistence type="inferred from homology"/>
<dbReference type="Gene3D" id="3.40.50.2300">
    <property type="match status" value="2"/>
</dbReference>
<gene>
    <name evidence="6" type="ORF">HUE56_29105</name>
</gene>
<evidence type="ECO:0000256" key="4">
    <source>
        <dbReference type="SAM" id="SignalP"/>
    </source>
</evidence>
<comment type="subcellular location">
    <subcellularLocation>
        <location evidence="1">Periplasm</location>
    </subcellularLocation>
</comment>
<name>A0A6N1B5M9_9PROT</name>
<keyword evidence="3 4" id="KW-0732">Signal</keyword>
<sequence>MGALSKILTACVLAGSMVASSGVMAAGKGLIGVSLPNKTEARWVSDGSNLAQSLKDKGYDVDLQYAQYEVQTQLSQVENMLVKGVKVLVVAPIDGTTMTDTLQLAKSMNIPVISYDRLIRNSPNVDYYATFDNRQTGVLQGKDIVEKLGLAQGKGPFTLEIFSGSLDDNNAHVVYDGVMSQLKPYIDSGKLVVRSGQVTLEQTSTLNWDGAVAQSRMDNILSSFYANTHLDAVLAMNDAIATGVTSSLRGIGYGSGGSAMPVITGQDAELPNVKAIIQGNQTSTVFKDTRALAFAAADMVDAVLAGAPVKVNDNTSYNNGIKVIPTQLLTPVLVDKSNWKNELFLKAKYYSEDQLK</sequence>
<feature type="chain" id="PRO_5028982444" evidence="4">
    <location>
        <begin position="26"/>
        <end position="356"/>
    </location>
</feature>
<feature type="domain" description="Periplasmic binding protein" evidence="5">
    <location>
        <begin position="31"/>
        <end position="307"/>
    </location>
</feature>
<accession>A0A6N1B5M9</accession>
<reference evidence="6 7" key="1">
    <citation type="submission" date="2020-06" db="EMBL/GenBank/DDBJ databases">
        <title>Complete genome of Azosprillum oryzae KACC14407.</title>
        <authorList>
            <person name="Kim M."/>
            <person name="Park Y.-J."/>
            <person name="Shin J.-H."/>
        </authorList>
    </citation>
    <scope>NUCLEOTIDE SEQUENCE [LARGE SCALE GENOMIC DNA]</scope>
    <source>
        <strain evidence="6 7">KACC 14407</strain>
        <plasmid evidence="6 7">unnamed7</plasmid>
    </source>
</reference>
<comment type="similarity">
    <text evidence="2">Belongs to the bacterial solute-binding protein 2 family.</text>
</comment>
<dbReference type="Pfam" id="PF13407">
    <property type="entry name" value="Peripla_BP_4"/>
    <property type="match status" value="1"/>
</dbReference>
<evidence type="ECO:0000256" key="3">
    <source>
        <dbReference type="ARBA" id="ARBA00022729"/>
    </source>
</evidence>
<dbReference type="AlphaFoldDB" id="A0A6N1B5M9"/>
<protein>
    <submittedName>
        <fullName evidence="6">Sugar-binding protein</fullName>
    </submittedName>
</protein>
<dbReference type="SUPFAM" id="SSF53822">
    <property type="entry name" value="Periplasmic binding protein-like I"/>
    <property type="match status" value="1"/>
</dbReference>
<evidence type="ECO:0000259" key="5">
    <source>
        <dbReference type="Pfam" id="PF13407"/>
    </source>
</evidence>
<dbReference type="GO" id="GO:0030246">
    <property type="term" value="F:carbohydrate binding"/>
    <property type="evidence" value="ECO:0007669"/>
    <property type="project" value="TreeGrafter"/>
</dbReference>
<dbReference type="GO" id="GO:0030288">
    <property type="term" value="C:outer membrane-bounded periplasmic space"/>
    <property type="evidence" value="ECO:0007669"/>
    <property type="project" value="TreeGrafter"/>
</dbReference>
<keyword evidence="7" id="KW-1185">Reference proteome</keyword>
<dbReference type="InterPro" id="IPR049784">
    <property type="entry name" value="ChvE-like"/>
</dbReference>
<dbReference type="InterPro" id="IPR025997">
    <property type="entry name" value="SBP_2_dom"/>
</dbReference>
<keyword evidence="6" id="KW-0614">Plasmid</keyword>
<dbReference type="PANTHER" id="PTHR30036:SF1">
    <property type="entry name" value="D-XYLOSE-BINDING PERIPLASMIC PROTEIN"/>
    <property type="match status" value="1"/>
</dbReference>
<evidence type="ECO:0000256" key="1">
    <source>
        <dbReference type="ARBA" id="ARBA00004418"/>
    </source>
</evidence>
<organism evidence="6 7">
    <name type="scientific">Azospirillum oryzae</name>
    <dbReference type="NCBI Taxonomy" id="286727"/>
    <lineage>
        <taxon>Bacteria</taxon>
        <taxon>Pseudomonadati</taxon>
        <taxon>Pseudomonadota</taxon>
        <taxon>Alphaproteobacteria</taxon>
        <taxon>Rhodospirillales</taxon>
        <taxon>Azospirillaceae</taxon>
        <taxon>Azospirillum</taxon>
    </lineage>
</organism>
<dbReference type="NCBIfam" id="NF040907">
    <property type="entry name" value="ChvE"/>
    <property type="match status" value="1"/>
</dbReference>